<dbReference type="PANTHER" id="PTHR48207:SF3">
    <property type="entry name" value="SUCCINATE--HYDROXYMETHYLGLUTARATE COA-TRANSFERASE"/>
    <property type="match status" value="1"/>
</dbReference>
<dbReference type="Pfam" id="PF02515">
    <property type="entry name" value="CoA_transf_3"/>
    <property type="match status" value="1"/>
</dbReference>
<organism evidence="3 4">
    <name type="scientific">Paraburkholderia guartelaensis</name>
    <dbReference type="NCBI Taxonomy" id="2546446"/>
    <lineage>
        <taxon>Bacteria</taxon>
        <taxon>Pseudomonadati</taxon>
        <taxon>Pseudomonadota</taxon>
        <taxon>Betaproteobacteria</taxon>
        <taxon>Burkholderiales</taxon>
        <taxon>Burkholderiaceae</taxon>
        <taxon>Paraburkholderia</taxon>
    </lineage>
</organism>
<protein>
    <submittedName>
        <fullName evidence="3">CoA transferase</fullName>
        <ecNumber evidence="3">2.8.3.-</ecNumber>
    </submittedName>
</protein>
<dbReference type="EC" id="2.8.3.-" evidence="3"/>
<evidence type="ECO:0000313" key="4">
    <source>
        <dbReference type="Proteomes" id="UP001390669"/>
    </source>
</evidence>
<feature type="region of interest" description="Disordered" evidence="2">
    <location>
        <begin position="1"/>
        <end position="28"/>
    </location>
</feature>
<dbReference type="Gene3D" id="3.30.1540.10">
    <property type="entry name" value="formyl-coa transferase, domain 3"/>
    <property type="match status" value="1"/>
</dbReference>
<dbReference type="RefSeq" id="WP_406953463.1">
    <property type="nucleotide sequence ID" value="NZ_JAYMRW010000013.1"/>
</dbReference>
<reference evidence="3 4" key="1">
    <citation type="submission" date="2024-01" db="EMBL/GenBank/DDBJ databases">
        <title>The diversity of rhizobia nodulating Mimosa spp. in eleven states of Brazil covering several biomes is determined by host plant, location, and edaphic factors.</title>
        <authorList>
            <person name="Rouws L."/>
            <person name="Barauna A."/>
            <person name="Beukes C."/>
            <person name="De Faria S.M."/>
            <person name="Gross E."/>
            <person name="Dos Reis Junior F.B."/>
            <person name="Simon M."/>
            <person name="Maluk M."/>
            <person name="Odee D.W."/>
            <person name="Kenicer G."/>
            <person name="Young J.P.W."/>
            <person name="Reis V.M."/>
            <person name="Zilli J."/>
            <person name="James E.K."/>
        </authorList>
    </citation>
    <scope>NUCLEOTIDE SEQUENCE [LARGE SCALE GENOMIC DNA]</scope>
    <source>
        <strain evidence="3 4">JPY164</strain>
    </source>
</reference>
<dbReference type="PANTHER" id="PTHR48207">
    <property type="entry name" value="SUCCINATE--HYDROXYMETHYLGLUTARATE COA-TRANSFERASE"/>
    <property type="match status" value="1"/>
</dbReference>
<evidence type="ECO:0000313" key="3">
    <source>
        <dbReference type="EMBL" id="MEM5451161.1"/>
    </source>
</evidence>
<name>A0ABU9SII1_9BURK</name>
<dbReference type="InterPro" id="IPR050483">
    <property type="entry name" value="CoA-transferase_III_domain"/>
</dbReference>
<dbReference type="Proteomes" id="UP001390669">
    <property type="component" value="Unassembled WGS sequence"/>
</dbReference>
<gene>
    <name evidence="3" type="ORF">VSR33_27130</name>
</gene>
<dbReference type="EMBL" id="JAYMRW010000013">
    <property type="protein sequence ID" value="MEM5451161.1"/>
    <property type="molecule type" value="Genomic_DNA"/>
</dbReference>
<evidence type="ECO:0000256" key="1">
    <source>
        <dbReference type="ARBA" id="ARBA00022679"/>
    </source>
</evidence>
<dbReference type="InterPro" id="IPR003673">
    <property type="entry name" value="CoA-Trfase_fam_III"/>
</dbReference>
<keyword evidence="1 3" id="KW-0808">Transferase</keyword>
<sequence length="444" mass="48000">MRRDRGQKGGHVCIPRKTRPPVPGTMKQAPRFRRDSMASDNIFAGLKAVDFSSFIAAPGAAVILSDFGADVIKVEPPGGDPWRHGHKIAPQPAADEPYQWHLANRNKRSMTLNLKSPGAQQVLQRLVAWADVFIVNTPHPARKKLKLEYDDVVRWNPRLIYADLTGFGESGPDAEMPGFDITAFWARSGLLSLTRDAGAPPTWPVAGSGDNATALGIYSAIVTALYRRERTGSGSYVTTSLLASGVWSASVAIQAALAGAKFAPPHDRKHPANAALNVYRAADGTWFVLVVTPDKLIAVANAIGRPDLLTDERFSDPAQLAENMQQLTALLDDVFGAQPMTHWHDVFSGAHVTYGEVRGPQEVIEDPQLRANDVIVPLEGAGGRLTSTISNPIQVHGMAKVPARRAPDLGEHNEAILRELGFDAQHIDSLRENGTVPSVNTQVA</sequence>
<dbReference type="InterPro" id="IPR044855">
    <property type="entry name" value="CoA-Trfase_III_dom3_sf"/>
</dbReference>
<dbReference type="GO" id="GO:0016740">
    <property type="term" value="F:transferase activity"/>
    <property type="evidence" value="ECO:0007669"/>
    <property type="project" value="UniProtKB-KW"/>
</dbReference>
<evidence type="ECO:0000256" key="2">
    <source>
        <dbReference type="SAM" id="MobiDB-lite"/>
    </source>
</evidence>
<dbReference type="InterPro" id="IPR023606">
    <property type="entry name" value="CoA-Trfase_III_dom_1_sf"/>
</dbReference>
<comment type="caution">
    <text evidence="3">The sequence shown here is derived from an EMBL/GenBank/DDBJ whole genome shotgun (WGS) entry which is preliminary data.</text>
</comment>
<dbReference type="SUPFAM" id="SSF89796">
    <property type="entry name" value="CoA-transferase family III (CaiB/BaiF)"/>
    <property type="match status" value="1"/>
</dbReference>
<keyword evidence="4" id="KW-1185">Reference proteome</keyword>
<dbReference type="Gene3D" id="3.40.50.10540">
    <property type="entry name" value="Crotonobetainyl-coa:carnitine coa-transferase, domain 1"/>
    <property type="match status" value="1"/>
</dbReference>
<accession>A0ABU9SII1</accession>
<proteinExistence type="predicted"/>